<organism evidence="2">
    <name type="scientific">Pectobacterium phage Amona</name>
    <dbReference type="NCBI Taxonomy" id="3158137"/>
    <lineage>
        <taxon>Viruses</taxon>
        <taxon>Duplodnaviria</taxon>
        <taxon>Heunggongvirae</taxon>
        <taxon>Uroviricota</taxon>
        <taxon>Caudoviricetes</taxon>
    </lineage>
</organism>
<sequence>MRKSLGQMPYDPYPYQYATHRVTSEEVRKYTHPFIIKASVSAGKTILISMFAKRCMQLHETMTKGDITAPGFPCLILSRQAEIVSQDAKEMIDFGVPNSIFCAGLNKKSTYYPVIAGSEGTVVNALEKKLADFVPRALLIDECVTGDTLIGTKSGTMRIDDPALIKSSIMCIDDNGNHYHHKPKRVFSNGIKRVSSIKLSSGEVITCTGNHKLLSQGSWRRADSLKIGESLTLSSLQDSFLSRLVRASAAVAAKLCQMFL</sequence>
<dbReference type="InterPro" id="IPR036844">
    <property type="entry name" value="Hint_dom_sf"/>
</dbReference>
<accession>A0AB39ABG7</accession>
<dbReference type="SMART" id="SM00306">
    <property type="entry name" value="HintN"/>
    <property type="match status" value="1"/>
</dbReference>
<feature type="domain" description="Hint" evidence="1">
    <location>
        <begin position="141"/>
        <end position="235"/>
    </location>
</feature>
<reference evidence="2" key="2">
    <citation type="submission" date="2024-07" db="EMBL/GenBank/DDBJ databases">
        <authorList>
            <person name="Pedersen J.S."/>
            <person name="Mulbjerg M.R."/>
            <person name="Carstens A.B."/>
            <person name="Hansen L.H."/>
        </authorList>
    </citation>
    <scope>NUCLEOTIDE SEQUENCE</scope>
</reference>
<dbReference type="PROSITE" id="PS50817">
    <property type="entry name" value="INTEIN_N_TER"/>
    <property type="match status" value="1"/>
</dbReference>
<evidence type="ECO:0000313" key="2">
    <source>
        <dbReference type="EMBL" id="XDF89551.1"/>
    </source>
</evidence>
<dbReference type="SUPFAM" id="SSF51294">
    <property type="entry name" value="Hedgehog/intein (Hint) domain"/>
    <property type="match status" value="1"/>
</dbReference>
<protein>
    <recommendedName>
        <fullName evidence="1">Hint domain-containing protein</fullName>
    </recommendedName>
</protein>
<gene>
    <name evidence="2" type="ORF">CVQSGQUC_CDS0046</name>
</gene>
<dbReference type="GO" id="GO:0016539">
    <property type="term" value="P:intein-mediated protein splicing"/>
    <property type="evidence" value="ECO:0007669"/>
    <property type="project" value="InterPro"/>
</dbReference>
<dbReference type="InterPro" id="IPR003587">
    <property type="entry name" value="Hint_dom_N"/>
</dbReference>
<evidence type="ECO:0000259" key="1">
    <source>
        <dbReference type="SMART" id="SM00306"/>
    </source>
</evidence>
<dbReference type="SUPFAM" id="SSF52540">
    <property type="entry name" value="P-loop containing nucleoside triphosphate hydrolases"/>
    <property type="match status" value="1"/>
</dbReference>
<reference evidence="2" key="1">
    <citation type="journal article" date="2024" name="Virus Res.">
        <title>A novel genus of Pectobacterium bacteriophages display broad host range by targeting several species of Danish soft rot isolates.</title>
        <authorList>
            <person name="Pedersen J.S."/>
            <person name="Carstens A.B."/>
            <person name="Rothgard M.M."/>
            <person name="Roy C."/>
            <person name="Viry A."/>
            <person name="Papudeshi B."/>
            <person name="Kot W."/>
            <person name="Hille F."/>
            <person name="Franz C.M.A.P."/>
            <person name="Edwards R."/>
            <person name="Hansen L.H."/>
        </authorList>
    </citation>
    <scope>NUCLEOTIDE SEQUENCE</scope>
</reference>
<dbReference type="InterPro" id="IPR006141">
    <property type="entry name" value="Intein_N"/>
</dbReference>
<proteinExistence type="predicted"/>
<dbReference type="Gene3D" id="2.170.16.10">
    <property type="entry name" value="Hedgehog/Intein (Hint) domain"/>
    <property type="match status" value="1"/>
</dbReference>
<dbReference type="InterPro" id="IPR027417">
    <property type="entry name" value="P-loop_NTPase"/>
</dbReference>
<dbReference type="CDD" id="cd00081">
    <property type="entry name" value="Hint"/>
    <property type="match status" value="1"/>
</dbReference>
<name>A0AB39ABG7_9CAUD</name>
<dbReference type="EMBL" id="PQ008971">
    <property type="protein sequence ID" value="XDF89551.1"/>
    <property type="molecule type" value="Genomic_DNA"/>
</dbReference>